<organism evidence="1 2">
    <name type="scientific">Dictyocaulus viviparus</name>
    <name type="common">Bovine lungworm</name>
    <dbReference type="NCBI Taxonomy" id="29172"/>
    <lineage>
        <taxon>Eukaryota</taxon>
        <taxon>Metazoa</taxon>
        <taxon>Ecdysozoa</taxon>
        <taxon>Nematoda</taxon>
        <taxon>Chromadorea</taxon>
        <taxon>Rhabditida</taxon>
        <taxon>Rhabditina</taxon>
        <taxon>Rhabditomorpha</taxon>
        <taxon>Strongyloidea</taxon>
        <taxon>Metastrongylidae</taxon>
        <taxon>Dictyocaulus</taxon>
    </lineage>
</organism>
<name>A0A0D8Y2U6_DICVI</name>
<gene>
    <name evidence="1" type="ORF">DICVIV_03533</name>
</gene>
<sequence length="251" mass="29122">MNWQNRERIIHEKLFGTLSRPLSRANNDENSDDVTFQRNWLCVNVLQTCDVSVSEFSSLISPPQQQNPILVFLKSENLRQITNDSFMLARCHLGFNVIPSGNHQSQLMRKVELLRDMSFVDVEGESSKHFYHLRTHIGPKKLSAIIFRVKNNCYVLRLNERCKSEVEAVSLPLQLLKRIEPMLPHMQMKCRKKDRELGSLGIVPSTFHSKVLNESDKNEDNYRIKTVMNSDLQSTTLDNNVEKLNVFHADR</sequence>
<evidence type="ECO:0000313" key="2">
    <source>
        <dbReference type="Proteomes" id="UP000053766"/>
    </source>
</evidence>
<protein>
    <submittedName>
        <fullName evidence="1">Uncharacterized protein</fullName>
    </submittedName>
</protein>
<reference evidence="1 2" key="1">
    <citation type="submission" date="2013-11" db="EMBL/GenBank/DDBJ databases">
        <title>Draft genome of the bovine lungworm Dictyocaulus viviparus.</title>
        <authorList>
            <person name="Mitreva M."/>
        </authorList>
    </citation>
    <scope>NUCLEOTIDE SEQUENCE [LARGE SCALE GENOMIC DNA]</scope>
    <source>
        <strain evidence="1 2">HannoverDv2000</strain>
    </source>
</reference>
<reference evidence="2" key="2">
    <citation type="journal article" date="2016" name="Sci. Rep.">
        <title>Dictyocaulus viviparus genome, variome and transcriptome elucidate lungworm biology and support future intervention.</title>
        <authorList>
            <person name="McNulty S.N."/>
            <person name="Strube C."/>
            <person name="Rosa B.A."/>
            <person name="Martin J.C."/>
            <person name="Tyagi R."/>
            <person name="Choi Y.J."/>
            <person name="Wang Q."/>
            <person name="Hallsworth Pepin K."/>
            <person name="Zhang X."/>
            <person name="Ozersky P."/>
            <person name="Wilson R.K."/>
            <person name="Sternberg P.W."/>
            <person name="Gasser R.B."/>
            <person name="Mitreva M."/>
        </authorList>
    </citation>
    <scope>NUCLEOTIDE SEQUENCE [LARGE SCALE GENOMIC DNA]</scope>
    <source>
        <strain evidence="2">HannoverDv2000</strain>
    </source>
</reference>
<dbReference type="AlphaFoldDB" id="A0A0D8Y2U6"/>
<dbReference type="EMBL" id="KN716209">
    <property type="protein sequence ID" value="KJH50339.1"/>
    <property type="molecule type" value="Genomic_DNA"/>
</dbReference>
<keyword evidence="2" id="KW-1185">Reference proteome</keyword>
<proteinExistence type="predicted"/>
<evidence type="ECO:0000313" key="1">
    <source>
        <dbReference type="EMBL" id="KJH50339.1"/>
    </source>
</evidence>
<dbReference type="Proteomes" id="UP000053766">
    <property type="component" value="Unassembled WGS sequence"/>
</dbReference>
<accession>A0A0D8Y2U6</accession>